<evidence type="ECO:0000313" key="4">
    <source>
        <dbReference type="Proteomes" id="UP000499080"/>
    </source>
</evidence>
<proteinExistence type="predicted"/>
<accession>A0A4Y2N504</accession>
<dbReference type="AlphaFoldDB" id="A0A4Y2N504"/>
<evidence type="ECO:0000259" key="2">
    <source>
        <dbReference type="Pfam" id="PF25273"/>
    </source>
</evidence>
<dbReference type="PANTHER" id="PTHR34415">
    <property type="entry name" value="INTEGRASE CATALYTIC DOMAIN-CONTAINING PROTEIN"/>
    <property type="match status" value="1"/>
</dbReference>
<keyword evidence="1" id="KW-0732">Signal</keyword>
<feature type="domain" description="DUF7869" evidence="2">
    <location>
        <begin position="17"/>
        <end position="151"/>
    </location>
</feature>
<dbReference type="OrthoDB" id="6417774at2759"/>
<organism evidence="3 4">
    <name type="scientific">Araneus ventricosus</name>
    <name type="common">Orbweaver spider</name>
    <name type="synonym">Epeira ventricosa</name>
    <dbReference type="NCBI Taxonomy" id="182803"/>
    <lineage>
        <taxon>Eukaryota</taxon>
        <taxon>Metazoa</taxon>
        <taxon>Ecdysozoa</taxon>
        <taxon>Arthropoda</taxon>
        <taxon>Chelicerata</taxon>
        <taxon>Arachnida</taxon>
        <taxon>Araneae</taxon>
        <taxon>Araneomorphae</taxon>
        <taxon>Entelegynae</taxon>
        <taxon>Araneoidea</taxon>
        <taxon>Araneidae</taxon>
        <taxon>Araneus</taxon>
    </lineage>
</organism>
<dbReference type="PANTHER" id="PTHR34415:SF1">
    <property type="entry name" value="INTEGRASE CATALYTIC DOMAIN-CONTAINING PROTEIN"/>
    <property type="match status" value="1"/>
</dbReference>
<dbReference type="InterPro" id="IPR057191">
    <property type="entry name" value="DUF7869"/>
</dbReference>
<name>A0A4Y2N504_ARAVE</name>
<feature type="signal peptide" evidence="1">
    <location>
        <begin position="1"/>
        <end position="18"/>
    </location>
</feature>
<dbReference type="Proteomes" id="UP000499080">
    <property type="component" value="Unassembled WGS sequence"/>
</dbReference>
<evidence type="ECO:0000313" key="3">
    <source>
        <dbReference type="EMBL" id="GBN33972.1"/>
    </source>
</evidence>
<sequence length="216" mass="25856">MWFYIFGMLIVIELQVVPHFFMWNEDIASRGSNKLASSLLEFNEILRSKDNLIIRSDSCSGQNKNSTILFLYQYLVLKGYFKIIEHKFTEVGHSYPESDRDLGRIEKNLRKHETIFLPEKYRKIIMQSGRNHHVTDMTPHFRNSKALHSKFQLNNRKRNALNEKIAFRDSLNWIRVEKFGSYFHKDCYDLYTPFKKVDLRKQIRGGAKTTHQNWRF</sequence>
<comment type="caution">
    <text evidence="3">The sequence shown here is derived from an EMBL/GenBank/DDBJ whole genome shotgun (WGS) entry which is preliminary data.</text>
</comment>
<evidence type="ECO:0000256" key="1">
    <source>
        <dbReference type="SAM" id="SignalP"/>
    </source>
</evidence>
<protein>
    <recommendedName>
        <fullName evidence="2">DUF7869 domain-containing protein</fullName>
    </recommendedName>
</protein>
<gene>
    <name evidence="3" type="ORF">AVEN_130490_1</name>
</gene>
<dbReference type="Pfam" id="PF25273">
    <property type="entry name" value="DUF7869"/>
    <property type="match status" value="1"/>
</dbReference>
<feature type="chain" id="PRO_5021269898" description="DUF7869 domain-containing protein" evidence="1">
    <location>
        <begin position="19"/>
        <end position="216"/>
    </location>
</feature>
<reference evidence="3 4" key="1">
    <citation type="journal article" date="2019" name="Sci. Rep.">
        <title>Orb-weaving spider Araneus ventricosus genome elucidates the spidroin gene catalogue.</title>
        <authorList>
            <person name="Kono N."/>
            <person name="Nakamura H."/>
            <person name="Ohtoshi R."/>
            <person name="Moran D.A.P."/>
            <person name="Shinohara A."/>
            <person name="Yoshida Y."/>
            <person name="Fujiwara M."/>
            <person name="Mori M."/>
            <person name="Tomita M."/>
            <person name="Arakawa K."/>
        </authorList>
    </citation>
    <scope>NUCLEOTIDE SEQUENCE [LARGE SCALE GENOMIC DNA]</scope>
</reference>
<keyword evidence="4" id="KW-1185">Reference proteome</keyword>
<dbReference type="EMBL" id="BGPR01008462">
    <property type="protein sequence ID" value="GBN33972.1"/>
    <property type="molecule type" value="Genomic_DNA"/>
</dbReference>